<keyword evidence="1" id="KW-0285">Flavoprotein</keyword>
<dbReference type="Gene3D" id="3.40.50.360">
    <property type="match status" value="1"/>
</dbReference>
<sequence>MTISVWRYSHLALAVSSFLLLSLAALTGIILAFGPVTEKMQPYRVNNFSDVTLAQALPALRTRYPGITALSVDVNQFVQAKGTGAGEKNPSVYVDPLTGKVLGHPGEENEFFQWVTALHRSLFLHEAGRFFIGLTAFLLLLITVSGTMLVIQRQRGLKRFFTPIVRENFAQFYHVVLGRWSLIPIMIIALTGTYLSLARFGFFDTAHVSPKVDFDVIQAKPVKSPAEFAIFKKTKLSEVESIEFPFSEDVEDYYTLKLRDREVTVNQVTGDILGEVKYPAAVFYTNLSLDLHTGRGSSVWAIILALASGNILFFIYSGFAITFKRLGNRTRNKFTAAESRFIILVGSENGSTFRFAQALNQQLLKAGEKSFVTELNNYARFPKAEHLVVMTATYGLGDAPTNATRLAKLLERYPQSQPISYSVLGFGSHAYPDFCKYAFEVNRLLSHQAWATALTDIHTVDDKSPEHFGLWAEAWSQQSGIPVTMLTGLDLAANARMESLTVTKITPAAQAGGTFTMAFKIGSRLRVRSGDLLAIYPANDHRERLYSIGVVGKEIRLSVRLHPEGLGSGFLHGLTVEQKIRARIVKNEHFHFPGGVPQVVMISNGTGIAPFLGMISQNRKKIPVQLYCGFRQRLTYNLYQDFLEQSAAEGKLAAIHTAFSREGNKQYVSHLIQRDGDKLARLFENGGILMICGSLAMQKDVMELLDAICMEQSGRGVSFYQSRNQVRTDCY</sequence>
<keyword evidence="3" id="KW-1133">Transmembrane helix</keyword>
<dbReference type="GO" id="GO:0010181">
    <property type="term" value="F:FMN binding"/>
    <property type="evidence" value="ECO:0007669"/>
    <property type="project" value="InterPro"/>
</dbReference>
<dbReference type="EC" id="1.6.2.4" evidence="2"/>
<accession>A0A7K1XUM9</accession>
<keyword evidence="3" id="KW-0812">Transmembrane</keyword>
<dbReference type="AlphaFoldDB" id="A0A7K1XUM9"/>
<dbReference type="Proteomes" id="UP000451233">
    <property type="component" value="Unassembled WGS sequence"/>
</dbReference>
<evidence type="ECO:0000256" key="3">
    <source>
        <dbReference type="SAM" id="Phobius"/>
    </source>
</evidence>
<dbReference type="Pfam" id="PF03929">
    <property type="entry name" value="PepSY_TM"/>
    <property type="match status" value="1"/>
</dbReference>
<dbReference type="PRINTS" id="PR00371">
    <property type="entry name" value="FPNCR"/>
</dbReference>
<organism evidence="5 6">
    <name type="scientific">Hufsiella ginkgonis</name>
    <dbReference type="NCBI Taxonomy" id="2695274"/>
    <lineage>
        <taxon>Bacteria</taxon>
        <taxon>Pseudomonadati</taxon>
        <taxon>Bacteroidota</taxon>
        <taxon>Sphingobacteriia</taxon>
        <taxon>Sphingobacteriales</taxon>
        <taxon>Sphingobacteriaceae</taxon>
        <taxon>Hufsiella</taxon>
    </lineage>
</organism>
<protein>
    <recommendedName>
        <fullName evidence="2">NADPH--hemoprotein reductase</fullName>
        <ecNumber evidence="2">1.6.2.4</ecNumber>
    </recommendedName>
</protein>
<proteinExistence type="predicted"/>
<dbReference type="InterPro" id="IPR008254">
    <property type="entry name" value="Flavodoxin/NO_synth"/>
</dbReference>
<feature type="transmembrane region" description="Helical" evidence="3">
    <location>
        <begin position="12"/>
        <end position="33"/>
    </location>
</feature>
<dbReference type="Pfam" id="PF00175">
    <property type="entry name" value="NAD_binding_1"/>
    <property type="match status" value="1"/>
</dbReference>
<feature type="transmembrane region" description="Helical" evidence="3">
    <location>
        <begin position="172"/>
        <end position="195"/>
    </location>
</feature>
<evidence type="ECO:0000313" key="5">
    <source>
        <dbReference type="EMBL" id="MXV14507.1"/>
    </source>
</evidence>
<comment type="caution">
    <text evidence="5">The sequence shown here is derived from an EMBL/GenBank/DDBJ whole genome shotgun (WGS) entry which is preliminary data.</text>
</comment>
<keyword evidence="6" id="KW-1185">Reference proteome</keyword>
<dbReference type="InterPro" id="IPR001433">
    <property type="entry name" value="OxRdtase_FAD/NAD-bd"/>
</dbReference>
<keyword evidence="3" id="KW-0472">Membrane</keyword>
<feature type="transmembrane region" description="Helical" evidence="3">
    <location>
        <begin position="130"/>
        <end position="151"/>
    </location>
</feature>
<dbReference type="InterPro" id="IPR039261">
    <property type="entry name" value="FNR_nucleotide-bd"/>
</dbReference>
<dbReference type="SUPFAM" id="SSF52218">
    <property type="entry name" value="Flavoproteins"/>
    <property type="match status" value="1"/>
</dbReference>
<dbReference type="PROSITE" id="PS50902">
    <property type="entry name" value="FLAVODOXIN_LIKE"/>
    <property type="match status" value="1"/>
</dbReference>
<name>A0A7K1XUM9_9SPHI</name>
<evidence type="ECO:0000256" key="2">
    <source>
        <dbReference type="ARBA" id="ARBA00023797"/>
    </source>
</evidence>
<dbReference type="PANTHER" id="PTHR19384:SF17">
    <property type="entry name" value="NADPH--CYTOCHROME P450 REDUCTASE"/>
    <property type="match status" value="1"/>
</dbReference>
<gene>
    <name evidence="5" type="ORF">GS398_04290</name>
</gene>
<dbReference type="Gene3D" id="3.40.50.80">
    <property type="entry name" value="Nucleotide-binding domain of ferredoxin-NADP reductase (FNR) module"/>
    <property type="match status" value="1"/>
</dbReference>
<evidence type="ECO:0000313" key="6">
    <source>
        <dbReference type="Proteomes" id="UP000451233"/>
    </source>
</evidence>
<dbReference type="Gene3D" id="2.40.30.10">
    <property type="entry name" value="Translation factors"/>
    <property type="match status" value="1"/>
</dbReference>
<dbReference type="SUPFAM" id="SSF63380">
    <property type="entry name" value="Riboflavin synthase domain-like"/>
    <property type="match status" value="1"/>
</dbReference>
<dbReference type="InterPro" id="IPR001709">
    <property type="entry name" value="Flavoprot_Pyr_Nucl_cyt_Rdtase"/>
</dbReference>
<dbReference type="PANTHER" id="PTHR19384">
    <property type="entry name" value="NITRIC OXIDE SYNTHASE-RELATED"/>
    <property type="match status" value="1"/>
</dbReference>
<dbReference type="GO" id="GO:0050660">
    <property type="term" value="F:flavin adenine dinucleotide binding"/>
    <property type="evidence" value="ECO:0007669"/>
    <property type="project" value="TreeGrafter"/>
</dbReference>
<evidence type="ECO:0000256" key="1">
    <source>
        <dbReference type="ARBA" id="ARBA00022630"/>
    </source>
</evidence>
<dbReference type="RefSeq" id="WP_160905475.1">
    <property type="nucleotide sequence ID" value="NZ_WVHS01000001.1"/>
</dbReference>
<feature type="domain" description="Flavodoxin-like" evidence="4">
    <location>
        <begin position="341"/>
        <end position="480"/>
    </location>
</feature>
<dbReference type="InterPro" id="IPR017938">
    <property type="entry name" value="Riboflavin_synthase-like_b-brl"/>
</dbReference>
<dbReference type="GO" id="GO:0004783">
    <property type="term" value="F:sulfite reductase (NADPH) activity"/>
    <property type="evidence" value="ECO:0007669"/>
    <property type="project" value="TreeGrafter"/>
</dbReference>
<dbReference type="GO" id="GO:0005829">
    <property type="term" value="C:cytosol"/>
    <property type="evidence" value="ECO:0007669"/>
    <property type="project" value="TreeGrafter"/>
</dbReference>
<feature type="transmembrane region" description="Helical" evidence="3">
    <location>
        <begin position="299"/>
        <end position="323"/>
    </location>
</feature>
<reference evidence="5 6" key="1">
    <citation type="submission" date="2019-11" db="EMBL/GenBank/DDBJ databases">
        <title>Pedobacter sp. HMF7056 Genome sequencing and assembly.</title>
        <authorList>
            <person name="Kang H."/>
            <person name="Kim H."/>
            <person name="Joh K."/>
        </authorList>
    </citation>
    <scope>NUCLEOTIDE SEQUENCE [LARGE SCALE GENOMIC DNA]</scope>
    <source>
        <strain evidence="5 6">HMF7056</strain>
    </source>
</reference>
<dbReference type="SUPFAM" id="SSF52343">
    <property type="entry name" value="Ferredoxin reductase-like, C-terminal NADP-linked domain"/>
    <property type="match status" value="1"/>
</dbReference>
<dbReference type="InterPro" id="IPR005625">
    <property type="entry name" value="PepSY-ass_TM"/>
</dbReference>
<dbReference type="InterPro" id="IPR029039">
    <property type="entry name" value="Flavoprotein-like_sf"/>
</dbReference>
<dbReference type="EMBL" id="WVHS01000001">
    <property type="protein sequence ID" value="MXV14507.1"/>
    <property type="molecule type" value="Genomic_DNA"/>
</dbReference>
<dbReference type="Pfam" id="PF00258">
    <property type="entry name" value="Flavodoxin_1"/>
    <property type="match status" value="1"/>
</dbReference>
<evidence type="ECO:0000259" key="4">
    <source>
        <dbReference type="PROSITE" id="PS50902"/>
    </source>
</evidence>